<dbReference type="InterPro" id="IPR036322">
    <property type="entry name" value="WD40_repeat_dom_sf"/>
</dbReference>
<dbReference type="GO" id="GO:0019905">
    <property type="term" value="F:syntaxin binding"/>
    <property type="evidence" value="ECO:0007669"/>
    <property type="project" value="TreeGrafter"/>
</dbReference>
<dbReference type="EMBL" id="CP119963">
    <property type="protein sequence ID" value="WFD40443.1"/>
    <property type="molecule type" value="Genomic_DNA"/>
</dbReference>
<dbReference type="RefSeq" id="XP_060123340.1">
    <property type="nucleotide sequence ID" value="XM_060267357.1"/>
</dbReference>
<dbReference type="InterPro" id="IPR001680">
    <property type="entry name" value="WD40_rpt"/>
</dbReference>
<protein>
    <submittedName>
        <fullName evidence="5">Lethal(2) giant larvae sro7</fullName>
    </submittedName>
</protein>
<dbReference type="GeneID" id="85227080"/>
<dbReference type="GO" id="GO:0005886">
    <property type="term" value="C:plasma membrane"/>
    <property type="evidence" value="ECO:0007669"/>
    <property type="project" value="TreeGrafter"/>
</dbReference>
<sequence length="1209" mass="129100">MSWLKKVGKHKHGAEEVSHLPPLNARLGDWSGELRDEGKFSEGFLDQITLPGQVSAMAYEPGIGLLAVGTSAGTVHVYGAPPARVTITLRPALRVKHLVFKSDTYLLICIDEKDNISVYDMSRQDPHAAKLRGSATRRAPPTAGGGAAHAAQLADAPLRVGTHSARNAVLCLEVTAVHSHMFLGLADGTVDAYDLERFAPAPYRIPNLWWNEEEAERRNGMPGAPSRLHVPLIIDIQTHPKDVNLLLLCYEGGAVLYSVRDKNALLAFQLRLLPGAPGPYADAPMEQIWSERACPATAIAWSPDGEQFAMGHENGCISFWSIKDEDKPLHVRTLDEIDVERPTAPEELAQRRSAGPREPIFKLAWSAFPGPGWYEAAANAWSGEAPSQDAETSQHGTVLTVMGGTPVRQNAACLHTFHLPPPPPSAMWASTTPEAQYKARVAQQQSLVPTHVAMYRTTSTVEDFMLLPRLSPYYRGTYDPYAILVLVGPDDSLPSLATQATHRGLETYSFPPKTSGSDGYTPLHLPLPLSLVGRGTVLGAKIETVPLPTYRKLVQDANGTAAGSVAPDQPMGGFATPNIYGGTLMHAAGIARMGQPRLLLTWHLDGSVRVHDASPHLLLLGTEDARRGTVLEKPFPQPLPHLTVGVRDVVLHPSAIGAPALEPLQRFPMQLQIADVVAGWHSAELAVRLTTGHVLHLAYAPAALVDPGTAISDALNSLNMDTPSANSAPLPEFTPLEATAVASAPGFKPHAMLHLMPVPPSCMAMSDTGLCAVASGGMLVVADARNQDIVVRAGFGAQDFSSHQIGEREGKIVAGEARGEIASLTFAVCRIAEDPMLAPRLVVVRTSGLATVWTFEQGSLGDWFGFRSAAVQLDVQGRMIYTAVLDPTGAEAQCTAEDVQRAKIEQESIGAGFTANMHQFHVLLAVSEQGATVRDQVTGPRIGRADLPDRAVAAHIVTRSRGRVLLTVSPSSITTASLPRLDTTHRIQRHVPQSSEVVAAAPQVSVEAQGDFMELCDGQQLRHWTAFATQPHGEMPNMCLFTPRTLPFAPGVGAGGYIAGLASWLGTSAGSTLSPAAQLDAAIGGTRRAPLPKLPPRVNPTPEVPVEEVPVAAPGPAPAPGAAAAPGAPSAEARGSWLDSYKNSLASFANGGARSQAQLNMQLLHKRDEILSTLGEGMSDLERNATNFYKQTRNSALKAAAKDKFDKYM</sequence>
<gene>
    <name evidence="5" type="primary">SRO7</name>
    <name evidence="5" type="ORF">MJAP1_003429</name>
</gene>
<feature type="region of interest" description="Disordered" evidence="3">
    <location>
        <begin position="1087"/>
        <end position="1133"/>
    </location>
</feature>
<name>A0AAF0F0D1_9BASI</name>
<reference evidence="5" key="1">
    <citation type="submission" date="2023-03" db="EMBL/GenBank/DDBJ databases">
        <title>Mating type loci evolution in Malassezia.</title>
        <authorList>
            <person name="Coelho M.A."/>
        </authorList>
    </citation>
    <scope>NUCLEOTIDE SEQUENCE</scope>
    <source>
        <strain evidence="5">CBS 9431</strain>
    </source>
</reference>
<dbReference type="GO" id="GO:0005737">
    <property type="term" value="C:cytoplasm"/>
    <property type="evidence" value="ECO:0007669"/>
    <property type="project" value="TreeGrafter"/>
</dbReference>
<accession>A0AAF0F0D1</accession>
<proteinExistence type="inferred from homology"/>
<evidence type="ECO:0000256" key="2">
    <source>
        <dbReference type="ARBA" id="ARBA00022483"/>
    </source>
</evidence>
<feature type="compositionally biased region" description="Low complexity" evidence="3">
    <location>
        <begin position="1120"/>
        <end position="1133"/>
    </location>
</feature>
<dbReference type="InterPro" id="IPR015943">
    <property type="entry name" value="WD40/YVTN_repeat-like_dom_sf"/>
</dbReference>
<feature type="domain" description="Lethal giant larvae (Lgl)-like C-terminal" evidence="4">
    <location>
        <begin position="671"/>
        <end position="1090"/>
    </location>
</feature>
<dbReference type="GO" id="GO:0005096">
    <property type="term" value="F:GTPase activator activity"/>
    <property type="evidence" value="ECO:0007669"/>
    <property type="project" value="TreeGrafter"/>
</dbReference>
<dbReference type="Pfam" id="PF08596">
    <property type="entry name" value="Lgl_C"/>
    <property type="match status" value="1"/>
</dbReference>
<dbReference type="GO" id="GO:0006893">
    <property type="term" value="P:Golgi to plasma membrane transport"/>
    <property type="evidence" value="ECO:0007669"/>
    <property type="project" value="TreeGrafter"/>
</dbReference>
<dbReference type="Proteomes" id="UP001217754">
    <property type="component" value="Chromosome 6"/>
</dbReference>
<dbReference type="AlphaFoldDB" id="A0AAF0F0D1"/>
<evidence type="ECO:0000256" key="3">
    <source>
        <dbReference type="SAM" id="MobiDB-lite"/>
    </source>
</evidence>
<feature type="compositionally biased region" description="Pro residues" evidence="3">
    <location>
        <begin position="1092"/>
        <end position="1103"/>
    </location>
</feature>
<dbReference type="PANTHER" id="PTHR10241:SF25">
    <property type="entry name" value="TOMOSYN, ISOFORM C"/>
    <property type="match status" value="1"/>
</dbReference>
<keyword evidence="2" id="KW-0268">Exocytosis</keyword>
<organism evidence="5 6">
    <name type="scientific">Malassezia japonica</name>
    <dbReference type="NCBI Taxonomy" id="223818"/>
    <lineage>
        <taxon>Eukaryota</taxon>
        <taxon>Fungi</taxon>
        <taxon>Dikarya</taxon>
        <taxon>Basidiomycota</taxon>
        <taxon>Ustilaginomycotina</taxon>
        <taxon>Malasseziomycetes</taxon>
        <taxon>Malasseziales</taxon>
        <taxon>Malasseziaceae</taxon>
        <taxon>Malassezia</taxon>
    </lineage>
</organism>
<dbReference type="PANTHER" id="PTHR10241">
    <property type="entry name" value="LETHAL 2 GIANT LARVAE PROTEIN"/>
    <property type="match status" value="1"/>
</dbReference>
<comment type="similarity">
    <text evidence="1">Belongs to the WD repeat L(2)GL family.</text>
</comment>
<dbReference type="SUPFAM" id="SSF50978">
    <property type="entry name" value="WD40 repeat-like"/>
    <property type="match status" value="1"/>
</dbReference>
<evidence type="ECO:0000313" key="6">
    <source>
        <dbReference type="Proteomes" id="UP001217754"/>
    </source>
</evidence>
<dbReference type="SMART" id="SM00320">
    <property type="entry name" value="WD40"/>
    <property type="match status" value="5"/>
</dbReference>
<dbReference type="Gene3D" id="2.130.10.10">
    <property type="entry name" value="YVTN repeat-like/Quinoprotein amine dehydrogenase"/>
    <property type="match status" value="2"/>
</dbReference>
<evidence type="ECO:0000259" key="4">
    <source>
        <dbReference type="Pfam" id="PF08596"/>
    </source>
</evidence>
<dbReference type="InterPro" id="IPR013905">
    <property type="entry name" value="Lgl_C_dom"/>
</dbReference>
<keyword evidence="6" id="KW-1185">Reference proteome</keyword>
<evidence type="ECO:0000313" key="5">
    <source>
        <dbReference type="EMBL" id="WFD40443.1"/>
    </source>
</evidence>
<evidence type="ECO:0000256" key="1">
    <source>
        <dbReference type="ARBA" id="ARBA00008070"/>
    </source>
</evidence>
<dbReference type="GO" id="GO:0045159">
    <property type="term" value="F:myosin II binding"/>
    <property type="evidence" value="ECO:0007669"/>
    <property type="project" value="TreeGrafter"/>
</dbReference>
<dbReference type="GO" id="GO:0006887">
    <property type="term" value="P:exocytosis"/>
    <property type="evidence" value="ECO:0007669"/>
    <property type="project" value="UniProtKB-KW"/>
</dbReference>